<evidence type="ECO:0000256" key="4">
    <source>
        <dbReference type="ARBA" id="ARBA00023128"/>
    </source>
</evidence>
<dbReference type="eggNOG" id="KOG4034">
    <property type="taxonomic scope" value="Eukaryota"/>
</dbReference>
<keyword evidence="4" id="KW-0496">Mitochondrion</keyword>
<accession>J7S9F1</accession>
<dbReference type="PANTHER" id="PTHR13477:SF0">
    <property type="entry name" value="LARGE RIBOSOMAL SUBUNIT PROTEIN ML49"/>
    <property type="match status" value="1"/>
</dbReference>
<evidence type="ECO:0000256" key="2">
    <source>
        <dbReference type="ARBA" id="ARBA00005677"/>
    </source>
</evidence>
<name>J7S9F1_HUIN7</name>
<evidence type="ECO:0000313" key="8">
    <source>
        <dbReference type="Proteomes" id="UP000006310"/>
    </source>
</evidence>
<dbReference type="EMBL" id="HE978322">
    <property type="protein sequence ID" value="CCK72069.1"/>
    <property type="molecule type" value="Genomic_DNA"/>
</dbReference>
<dbReference type="GO" id="GO:0006412">
    <property type="term" value="P:translation"/>
    <property type="evidence" value="ECO:0007669"/>
    <property type="project" value="InterPro"/>
</dbReference>
<keyword evidence="8" id="KW-1185">Reference proteome</keyword>
<reference evidence="7 8" key="1">
    <citation type="journal article" date="2011" name="Proc. Natl. Acad. Sci. U.S.A.">
        <title>Evolutionary erosion of yeast sex chromosomes by mating-type switching accidents.</title>
        <authorList>
            <person name="Gordon J.L."/>
            <person name="Armisen D."/>
            <person name="Proux-Wera E."/>
            <person name="Oheigeartaigh S.S."/>
            <person name="Byrne K.P."/>
            <person name="Wolfe K.H."/>
        </authorList>
    </citation>
    <scope>NUCLEOTIDE SEQUENCE [LARGE SCALE GENOMIC DNA]</scope>
    <source>
        <strain evidence="8">ATCC MYA-139 / BCRC 22969 / CBS 8797 / CCRC 22969 / KCTC 17520 / NBRC 10181 / NCYC 3082</strain>
    </source>
</reference>
<evidence type="ECO:0000313" key="7">
    <source>
        <dbReference type="EMBL" id="CCK72069.1"/>
    </source>
</evidence>
<dbReference type="Gene3D" id="3.30.780.10">
    <property type="entry name" value="SUI1-like domain"/>
    <property type="match status" value="1"/>
</dbReference>
<dbReference type="KEGG" id="kng:KNAG_0I02850"/>
<dbReference type="GeneID" id="34527812"/>
<keyword evidence="3" id="KW-0689">Ribosomal protein</keyword>
<dbReference type="AlphaFoldDB" id="J7S9F1"/>
<proteinExistence type="inferred from homology"/>
<keyword evidence="5" id="KW-0687">Ribonucleoprotein</keyword>
<dbReference type="GO" id="GO:0003735">
    <property type="term" value="F:structural constituent of ribosome"/>
    <property type="evidence" value="ECO:0007669"/>
    <property type="project" value="EnsemblFungi"/>
</dbReference>
<gene>
    <name evidence="7" type="primary">KNAG0I02850</name>
    <name evidence="7" type="ordered locus">KNAG_0I02850</name>
</gene>
<dbReference type="InterPro" id="IPR007740">
    <property type="entry name" value="Ribosomal_mL49"/>
</dbReference>
<evidence type="ECO:0000256" key="5">
    <source>
        <dbReference type="ARBA" id="ARBA00023274"/>
    </source>
</evidence>
<dbReference type="RefSeq" id="XP_022466314.1">
    <property type="nucleotide sequence ID" value="XM_022609971.1"/>
</dbReference>
<evidence type="ECO:0000256" key="3">
    <source>
        <dbReference type="ARBA" id="ARBA00022980"/>
    </source>
</evidence>
<dbReference type="OrthoDB" id="19439at2759"/>
<evidence type="ECO:0000256" key="1">
    <source>
        <dbReference type="ARBA" id="ARBA00004173"/>
    </source>
</evidence>
<evidence type="ECO:0000256" key="6">
    <source>
        <dbReference type="ARBA" id="ARBA00035191"/>
    </source>
</evidence>
<sequence>MWVNTGTRCAAAHCRRRCLSAVVSSFVKKPALLFPALNEVAQEDLITASDRFGKGTYFIERSETGNLPVYSDYKGGGNKVITEIRKIRGDAVQLRNDLQPLLPFIPLENWRVAMQSKKIIIKGDYVKQVKRVLSKVI</sequence>
<comment type="similarity">
    <text evidence="2">Belongs to the mitochondrion-specific ribosomal protein mL49 family.</text>
</comment>
<protein>
    <recommendedName>
        <fullName evidence="6">Large ribosomal subunit protein mL49</fullName>
    </recommendedName>
</protein>
<dbReference type="PANTHER" id="PTHR13477">
    <property type="entry name" value="MITOCHONDRIAL 39S RIBOSOMAL PROTEIN L49"/>
    <property type="match status" value="1"/>
</dbReference>
<dbReference type="STRING" id="1071383.J7S9F1"/>
<dbReference type="HOGENOM" id="CLU_132729_1_0_1"/>
<comment type="subcellular location">
    <subcellularLocation>
        <location evidence="1">Mitochondrion</location>
    </subcellularLocation>
</comment>
<dbReference type="Proteomes" id="UP000006310">
    <property type="component" value="Chromosome 9"/>
</dbReference>
<dbReference type="Pfam" id="PF05046">
    <property type="entry name" value="Img2"/>
    <property type="match status" value="1"/>
</dbReference>
<dbReference type="GO" id="GO:0005762">
    <property type="term" value="C:mitochondrial large ribosomal subunit"/>
    <property type="evidence" value="ECO:0007669"/>
    <property type="project" value="EnsemblFungi"/>
</dbReference>
<reference evidence="8" key="2">
    <citation type="submission" date="2012-08" db="EMBL/GenBank/DDBJ databases">
        <title>Genome sequence of Kazachstania naganishii.</title>
        <authorList>
            <person name="Gordon J.L."/>
            <person name="Armisen D."/>
            <person name="Proux-Wera E."/>
            <person name="OhEigeartaigh S.S."/>
            <person name="Byrne K.P."/>
            <person name="Wolfe K.H."/>
        </authorList>
    </citation>
    <scope>NUCLEOTIDE SEQUENCE [LARGE SCALE GENOMIC DNA]</scope>
    <source>
        <strain evidence="8">ATCC MYA-139 / BCRC 22969 / CBS 8797 / CCRC 22969 / KCTC 17520 / NBRC 10181 / NCYC 3082</strain>
    </source>
</reference>
<organism evidence="7 8">
    <name type="scientific">Huiozyma naganishii (strain ATCC MYA-139 / BCRC 22969 / CBS 8797 / KCTC 17520 / NBRC 10181 / NCYC 3082 / Yp74L-3)</name>
    <name type="common">Yeast</name>
    <name type="synonym">Kazachstania naganishii</name>
    <dbReference type="NCBI Taxonomy" id="1071383"/>
    <lineage>
        <taxon>Eukaryota</taxon>
        <taxon>Fungi</taxon>
        <taxon>Dikarya</taxon>
        <taxon>Ascomycota</taxon>
        <taxon>Saccharomycotina</taxon>
        <taxon>Saccharomycetes</taxon>
        <taxon>Saccharomycetales</taxon>
        <taxon>Saccharomycetaceae</taxon>
        <taxon>Huiozyma</taxon>
    </lineage>
</organism>